<organism evidence="1 5">
    <name type="scientific">Anaerobutyricum hallii</name>
    <dbReference type="NCBI Taxonomy" id="39488"/>
    <lineage>
        <taxon>Bacteria</taxon>
        <taxon>Bacillati</taxon>
        <taxon>Bacillota</taxon>
        <taxon>Clostridia</taxon>
        <taxon>Lachnospirales</taxon>
        <taxon>Lachnospiraceae</taxon>
        <taxon>Anaerobutyricum</taxon>
    </lineage>
</organism>
<reference evidence="7 8" key="2">
    <citation type="submission" date="2018-08" db="EMBL/GenBank/DDBJ databases">
        <title>A genome reference for cultivated species of the human gut microbiota.</title>
        <authorList>
            <person name="Zou Y."/>
            <person name="Xue W."/>
            <person name="Luo G."/>
        </authorList>
    </citation>
    <scope>NUCLEOTIDE SEQUENCE [LARGE SCALE GENOMIC DNA]</scope>
    <source>
        <strain evidence="4 7">AF45-14BH</strain>
        <strain evidence="3 8">AM48-23BH</strain>
    </source>
</reference>
<reference evidence="5 6" key="1">
    <citation type="submission" date="2015-09" db="EMBL/GenBank/DDBJ databases">
        <authorList>
            <consortium name="Pathogen Informatics"/>
        </authorList>
    </citation>
    <scope>NUCLEOTIDE SEQUENCE [LARGE SCALE GENOMIC DNA]</scope>
    <source>
        <strain evidence="2 6">2789STDY5834835</strain>
        <strain evidence="1 5">2789STDY5834966</strain>
    </source>
</reference>
<evidence type="ECO:0000313" key="7">
    <source>
        <dbReference type="Proteomes" id="UP000283497"/>
    </source>
</evidence>
<dbReference type="EMBL" id="CYZL01000017">
    <property type="protein sequence ID" value="CUO57615.1"/>
    <property type="molecule type" value="Genomic_DNA"/>
</dbReference>
<dbReference type="Proteomes" id="UP000286561">
    <property type="component" value="Unassembled WGS sequence"/>
</dbReference>
<evidence type="ECO:0000313" key="5">
    <source>
        <dbReference type="Proteomes" id="UP000095390"/>
    </source>
</evidence>
<name>A0A173UND3_9FIRM</name>
<evidence type="ECO:0000313" key="2">
    <source>
        <dbReference type="EMBL" id="CUO57615.1"/>
    </source>
</evidence>
<dbReference type="EMBL" id="QRNJ01000006">
    <property type="protein sequence ID" value="RHK41194.1"/>
    <property type="molecule type" value="Genomic_DNA"/>
</dbReference>
<sequence>MKSYKEYEKKYIGMSDIANLILAGSSDNGLKLAVLHFGMDNDYYAYIVDADAEIGEHYTKVAEFKSWLRIYDDSFLTQEFNANKISVYRAGEMGCIIQLFK</sequence>
<evidence type="ECO:0000313" key="1">
    <source>
        <dbReference type="EMBL" id="CUN16522.1"/>
    </source>
</evidence>
<evidence type="ECO:0000313" key="8">
    <source>
        <dbReference type="Proteomes" id="UP000286561"/>
    </source>
</evidence>
<dbReference type="Proteomes" id="UP000095679">
    <property type="component" value="Unassembled WGS sequence"/>
</dbReference>
<dbReference type="EMBL" id="CYYC01000041">
    <property type="protein sequence ID" value="CUN16522.1"/>
    <property type="molecule type" value="Genomic_DNA"/>
</dbReference>
<accession>A0A173UND3</accession>
<dbReference type="AlphaFoldDB" id="A0A173UND3"/>
<evidence type="ECO:0000313" key="6">
    <source>
        <dbReference type="Proteomes" id="UP000095679"/>
    </source>
</evidence>
<dbReference type="OrthoDB" id="2084812at2"/>
<dbReference type="Proteomes" id="UP000095390">
    <property type="component" value="Unassembled WGS sequence"/>
</dbReference>
<protein>
    <submittedName>
        <fullName evidence="1">Uncharacterized protein</fullName>
    </submittedName>
</protein>
<evidence type="ECO:0000313" key="4">
    <source>
        <dbReference type="EMBL" id="RHK41194.1"/>
    </source>
</evidence>
<dbReference type="RefSeq" id="WP_055183249.1">
    <property type="nucleotide sequence ID" value="NZ_BLYK01000022.1"/>
</dbReference>
<evidence type="ECO:0000313" key="3">
    <source>
        <dbReference type="EMBL" id="RGZ86149.1"/>
    </source>
</evidence>
<proteinExistence type="predicted"/>
<dbReference type="Proteomes" id="UP000283497">
    <property type="component" value="Unassembled WGS sequence"/>
</dbReference>
<dbReference type="EMBL" id="QSEP01000004">
    <property type="protein sequence ID" value="RGZ86149.1"/>
    <property type="molecule type" value="Genomic_DNA"/>
</dbReference>
<gene>
    <name evidence="4" type="ORF">DW068_02585</name>
    <name evidence="3" type="ORF">DW972_02075</name>
    <name evidence="2" type="ORF">ERS852450_02020</name>
    <name evidence="1" type="ORF">ERS852578_02594</name>
</gene>